<evidence type="ECO:0000259" key="5">
    <source>
        <dbReference type="PROSITE" id="PS50111"/>
    </source>
</evidence>
<feature type="domain" description="HAMP" evidence="7">
    <location>
        <begin position="400"/>
        <end position="446"/>
    </location>
</feature>
<dbReference type="Proteomes" id="UP000250079">
    <property type="component" value="Chromosome"/>
</dbReference>
<dbReference type="SUPFAM" id="SSF55785">
    <property type="entry name" value="PYP-like sensor domain (PAS domain)"/>
    <property type="match status" value="1"/>
</dbReference>
<evidence type="ECO:0000313" key="8">
    <source>
        <dbReference type="EMBL" id="ASJ71122.1"/>
    </source>
</evidence>
<name>A0A2Z2NIF4_9GAMM</name>
<dbReference type="GO" id="GO:0006935">
    <property type="term" value="P:chemotaxis"/>
    <property type="evidence" value="ECO:0007669"/>
    <property type="project" value="TreeGrafter"/>
</dbReference>
<evidence type="ECO:0000256" key="4">
    <source>
        <dbReference type="SAM" id="Phobius"/>
    </source>
</evidence>
<evidence type="ECO:0000256" key="1">
    <source>
        <dbReference type="ARBA" id="ARBA00022481"/>
    </source>
</evidence>
<accession>A0A2Z2NIF4</accession>
<protein>
    <submittedName>
        <fullName evidence="8">Methyl-accepting chemotaxis protein 4</fullName>
    </submittedName>
</protein>
<dbReference type="InterPro" id="IPR004089">
    <property type="entry name" value="MCPsignal_dom"/>
</dbReference>
<dbReference type="PROSITE" id="PS50111">
    <property type="entry name" value="CHEMOTAXIS_TRANSDUC_2"/>
    <property type="match status" value="1"/>
</dbReference>
<dbReference type="InterPro" id="IPR003660">
    <property type="entry name" value="HAMP_dom"/>
</dbReference>
<dbReference type="PROSITE" id="PS50112">
    <property type="entry name" value="PAS"/>
    <property type="match status" value="1"/>
</dbReference>
<dbReference type="PANTHER" id="PTHR43531:SF14">
    <property type="entry name" value="METHYL-ACCEPTING CHEMOTAXIS PROTEIN I-RELATED"/>
    <property type="match status" value="1"/>
</dbReference>
<reference evidence="8 9" key="1">
    <citation type="submission" date="2016-12" db="EMBL/GenBank/DDBJ databases">
        <authorList>
            <person name="Song W.-J."/>
            <person name="Kurnit D.M."/>
        </authorList>
    </citation>
    <scope>NUCLEOTIDE SEQUENCE [LARGE SCALE GENOMIC DNA]</scope>
    <source>
        <strain evidence="8 9">IMCC3135</strain>
    </source>
</reference>
<dbReference type="PANTHER" id="PTHR43531">
    <property type="entry name" value="PROTEIN ICFG"/>
    <property type="match status" value="1"/>
</dbReference>
<feature type="transmembrane region" description="Helical" evidence="4">
    <location>
        <begin position="12"/>
        <end position="35"/>
    </location>
</feature>
<dbReference type="OrthoDB" id="9781845at2"/>
<dbReference type="GO" id="GO:0007165">
    <property type="term" value="P:signal transduction"/>
    <property type="evidence" value="ECO:0007669"/>
    <property type="project" value="UniProtKB-KW"/>
</dbReference>
<dbReference type="Pfam" id="PF18947">
    <property type="entry name" value="HAMP_2"/>
    <property type="match status" value="1"/>
</dbReference>
<organism evidence="8 9">
    <name type="scientific">Granulosicoccus antarcticus IMCC3135</name>
    <dbReference type="NCBI Taxonomy" id="1192854"/>
    <lineage>
        <taxon>Bacteria</taxon>
        <taxon>Pseudomonadati</taxon>
        <taxon>Pseudomonadota</taxon>
        <taxon>Gammaproteobacteria</taxon>
        <taxon>Chromatiales</taxon>
        <taxon>Granulosicoccaceae</taxon>
        <taxon>Granulosicoccus</taxon>
    </lineage>
</organism>
<dbReference type="EMBL" id="CP018632">
    <property type="protein sequence ID" value="ASJ71122.1"/>
    <property type="molecule type" value="Genomic_DNA"/>
</dbReference>
<keyword evidence="4" id="KW-0472">Membrane</keyword>
<dbReference type="PROSITE" id="PS50885">
    <property type="entry name" value="HAMP"/>
    <property type="match status" value="2"/>
</dbReference>
<keyword evidence="9" id="KW-1185">Reference proteome</keyword>
<dbReference type="Pfam" id="PF00015">
    <property type="entry name" value="MCPsignal"/>
    <property type="match status" value="1"/>
</dbReference>
<evidence type="ECO:0000256" key="2">
    <source>
        <dbReference type="ARBA" id="ARBA00029447"/>
    </source>
</evidence>
<dbReference type="Gene3D" id="3.30.450.20">
    <property type="entry name" value="PAS domain"/>
    <property type="match status" value="1"/>
</dbReference>
<dbReference type="KEGG" id="gai:IMCC3135_05045"/>
<sequence>MTNPLENWSIRRISNLVLVTIALAGMVIVSFNLVVRSEVLGYSDHWQAFLDGPDHKGRLLTELNTELGHGSVAHELEDFLLHREAEHLEEVGEGAEHVGEALEDYRTLQMSAAERSALDDIQQVVKKYTDIAEKLISMDNAGSDFSDAEQLIVVDSGPLDRALVSLEEEIAASRGQVETFMHQQLIQVKMYTWLSSVSALFLALLLTALMIGTLRSIARKFGGEPTLILGIVGRIAGGDLSENLPEIKRESGIYQAIRSMQLNLRDMKDAQSTLAKETLRLKLALDNASANVMVADVNNDIIYMNKAAVNLFNSAESELRTALPDFNADSLIGSNVDIFHADPARNRGMIARLDDLHEIRASFGSLSIKLVINPVFDESGSRLGTIAEWFDKTDEINNERQVQELVEAAVNGDLTRRIDDQGLEGSYGRLVAGMNQLMQTNELIIGDMQRVLGALAKGDLTETVQTEYLGAYDQLKRDTNKTVAQLTDIISKTKQGASVISEFSGQLKRTNGVLTTTAEEAANNAQSATDAARKVMVNVDSVVGATDEMLNSVQKIAKNVSEAGSVAEQAVTLAQSTNDQVRNLTVSSSDIGNVIKVINSIAEQTNLLALNATIEAARAGESGKGFAVVANEVKELAKETAKATEEIATKVTAIQSDSDSAVRAIGDIRTIIETISDYQNTIAKAVQDQTQITSRISSNATDAASGNQEISRTSELVIQGSHNTLVGVNQVQTSTEDLSRMAVELAELVERFNIGGYVAERQAS</sequence>
<evidence type="ECO:0000256" key="3">
    <source>
        <dbReference type="PROSITE-ProRule" id="PRU00284"/>
    </source>
</evidence>
<evidence type="ECO:0000259" key="7">
    <source>
        <dbReference type="PROSITE" id="PS50885"/>
    </source>
</evidence>
<dbReference type="AlphaFoldDB" id="A0A2Z2NIF4"/>
<dbReference type="InterPro" id="IPR035965">
    <property type="entry name" value="PAS-like_dom_sf"/>
</dbReference>
<dbReference type="RefSeq" id="WP_088916597.1">
    <property type="nucleotide sequence ID" value="NZ_CP018632.1"/>
</dbReference>
<keyword evidence="3" id="KW-0807">Transducer</keyword>
<comment type="similarity">
    <text evidence="2">Belongs to the methyl-accepting chemotaxis (MCP) protein family.</text>
</comment>
<dbReference type="Pfam" id="PF13188">
    <property type="entry name" value="PAS_8"/>
    <property type="match status" value="1"/>
</dbReference>
<feature type="domain" description="PAS" evidence="6">
    <location>
        <begin position="277"/>
        <end position="319"/>
    </location>
</feature>
<dbReference type="InterPro" id="IPR051310">
    <property type="entry name" value="MCP_chemotaxis"/>
</dbReference>
<dbReference type="GO" id="GO:0005886">
    <property type="term" value="C:plasma membrane"/>
    <property type="evidence" value="ECO:0007669"/>
    <property type="project" value="TreeGrafter"/>
</dbReference>
<dbReference type="Gene3D" id="1.10.287.950">
    <property type="entry name" value="Methyl-accepting chemotaxis protein"/>
    <property type="match status" value="1"/>
</dbReference>
<dbReference type="GO" id="GO:0004888">
    <property type="term" value="F:transmembrane signaling receptor activity"/>
    <property type="evidence" value="ECO:0007669"/>
    <property type="project" value="TreeGrafter"/>
</dbReference>
<dbReference type="SMART" id="SM00283">
    <property type="entry name" value="MA"/>
    <property type="match status" value="1"/>
</dbReference>
<feature type="domain" description="HAMP" evidence="7">
    <location>
        <begin position="447"/>
        <end position="491"/>
    </location>
</feature>
<evidence type="ECO:0000313" key="9">
    <source>
        <dbReference type="Proteomes" id="UP000250079"/>
    </source>
</evidence>
<evidence type="ECO:0000259" key="6">
    <source>
        <dbReference type="PROSITE" id="PS50112"/>
    </source>
</evidence>
<proteinExistence type="inferred from homology"/>
<keyword evidence="4" id="KW-0812">Transmembrane</keyword>
<gene>
    <name evidence="8" type="primary">mcp4_2</name>
    <name evidence="8" type="ORF">IMCC3135_05045</name>
</gene>
<dbReference type="SUPFAM" id="SSF58104">
    <property type="entry name" value="Methyl-accepting chemotaxis protein (MCP) signaling domain"/>
    <property type="match status" value="1"/>
</dbReference>
<keyword evidence="4" id="KW-1133">Transmembrane helix</keyword>
<keyword evidence="1" id="KW-0488">Methylation</keyword>
<dbReference type="InterPro" id="IPR000014">
    <property type="entry name" value="PAS"/>
</dbReference>
<feature type="domain" description="Methyl-accepting transducer" evidence="5">
    <location>
        <begin position="510"/>
        <end position="732"/>
    </location>
</feature>
<feature type="transmembrane region" description="Helical" evidence="4">
    <location>
        <begin position="191"/>
        <end position="211"/>
    </location>
</feature>